<gene>
    <name evidence="2" type="ORF">O3M35_003631</name>
</gene>
<feature type="compositionally biased region" description="Low complexity" evidence="1">
    <location>
        <begin position="62"/>
        <end position="80"/>
    </location>
</feature>
<dbReference type="Gene3D" id="1.20.58.60">
    <property type="match status" value="1"/>
</dbReference>
<proteinExistence type="predicted"/>
<protein>
    <submittedName>
        <fullName evidence="2">Uncharacterized protein</fullName>
    </submittedName>
</protein>
<keyword evidence="3" id="KW-1185">Reference proteome</keyword>
<evidence type="ECO:0000313" key="2">
    <source>
        <dbReference type="EMBL" id="KAK9499126.1"/>
    </source>
</evidence>
<sequence>MFVFYVYSSPRSSRGNYPVRRKKRRHIGARKFRAKWLYSSTDVSCRLTHHLRHLSIIQDGGLTSASSSPSPSSNSSPSSWSSLTSTASFTSSDDSNNNIMPGGFENSSMKTSFSLSSLQPSSMTLESPEHAALHGRAYSSLRKKPRRDPELDSWRRSWGSKDENKDDFWAVLKNKYHSLISDSNLLDSCQEAKKDLQYGASPTREWNIDQFRSNFEELDCWLSSIQDAVYSKPETLIDRNLRLTHMEEMQRNTYKRKMFNNQGGRLVAREPSLKDEVAWRVSYLNSKWERLESTVTPRKRAKTDHSDMCPDVEHELRCLRKWIKETEQRLGPLDPRWSLSEVEDKAKEYEVSDEL</sequence>
<evidence type="ECO:0000256" key="1">
    <source>
        <dbReference type="SAM" id="MobiDB-lite"/>
    </source>
</evidence>
<name>A0AAW1CKS5_9HEMI</name>
<evidence type="ECO:0000313" key="3">
    <source>
        <dbReference type="Proteomes" id="UP001461498"/>
    </source>
</evidence>
<dbReference type="Proteomes" id="UP001461498">
    <property type="component" value="Unassembled WGS sequence"/>
</dbReference>
<feature type="region of interest" description="Disordered" evidence="1">
    <location>
        <begin position="61"/>
        <end position="80"/>
    </location>
</feature>
<organism evidence="2 3">
    <name type="scientific">Rhynocoris fuscipes</name>
    <dbReference type="NCBI Taxonomy" id="488301"/>
    <lineage>
        <taxon>Eukaryota</taxon>
        <taxon>Metazoa</taxon>
        <taxon>Ecdysozoa</taxon>
        <taxon>Arthropoda</taxon>
        <taxon>Hexapoda</taxon>
        <taxon>Insecta</taxon>
        <taxon>Pterygota</taxon>
        <taxon>Neoptera</taxon>
        <taxon>Paraneoptera</taxon>
        <taxon>Hemiptera</taxon>
        <taxon>Heteroptera</taxon>
        <taxon>Panheteroptera</taxon>
        <taxon>Cimicomorpha</taxon>
        <taxon>Reduviidae</taxon>
        <taxon>Harpactorinae</taxon>
        <taxon>Harpactorini</taxon>
        <taxon>Rhynocoris</taxon>
    </lineage>
</organism>
<reference evidence="2 3" key="1">
    <citation type="submission" date="2022-12" db="EMBL/GenBank/DDBJ databases">
        <title>Chromosome-level genome assembly of true bugs.</title>
        <authorList>
            <person name="Ma L."/>
            <person name="Li H."/>
        </authorList>
    </citation>
    <scope>NUCLEOTIDE SEQUENCE [LARGE SCALE GENOMIC DNA]</scope>
    <source>
        <strain evidence="2">Lab_2022b</strain>
    </source>
</reference>
<dbReference type="AlphaFoldDB" id="A0AAW1CKS5"/>
<dbReference type="EMBL" id="JAPXFL010000012">
    <property type="protein sequence ID" value="KAK9499126.1"/>
    <property type="molecule type" value="Genomic_DNA"/>
</dbReference>
<dbReference type="SUPFAM" id="SSF46966">
    <property type="entry name" value="Spectrin repeat"/>
    <property type="match status" value="1"/>
</dbReference>
<comment type="caution">
    <text evidence="2">The sequence shown here is derived from an EMBL/GenBank/DDBJ whole genome shotgun (WGS) entry which is preliminary data.</text>
</comment>
<accession>A0AAW1CKS5</accession>